<evidence type="ECO:0000313" key="1">
    <source>
        <dbReference type="EMBL" id="HIX75632.1"/>
    </source>
</evidence>
<reference evidence="1" key="2">
    <citation type="submission" date="2021-04" db="EMBL/GenBank/DDBJ databases">
        <authorList>
            <person name="Gilroy R."/>
        </authorList>
    </citation>
    <scope>NUCLEOTIDE SEQUENCE</scope>
    <source>
        <strain evidence="1">ChiGjej6B6-14162</strain>
    </source>
</reference>
<dbReference type="AlphaFoldDB" id="A0A9D1X9Z1"/>
<accession>A0A9D1X9Z1</accession>
<protein>
    <recommendedName>
        <fullName evidence="3">Glycosyltransferase subfamily 4-like N-terminal domain-containing protein</fullName>
    </recommendedName>
</protein>
<dbReference type="Proteomes" id="UP000886740">
    <property type="component" value="Unassembled WGS sequence"/>
</dbReference>
<reference evidence="1" key="1">
    <citation type="journal article" date="2021" name="PeerJ">
        <title>Extensive microbial diversity within the chicken gut microbiome revealed by metagenomics and culture.</title>
        <authorList>
            <person name="Gilroy R."/>
            <person name="Ravi A."/>
            <person name="Getino M."/>
            <person name="Pursley I."/>
            <person name="Horton D.L."/>
            <person name="Alikhan N.F."/>
            <person name="Baker D."/>
            <person name="Gharbi K."/>
            <person name="Hall N."/>
            <person name="Watson M."/>
            <person name="Adriaenssens E.M."/>
            <person name="Foster-Nyarko E."/>
            <person name="Jarju S."/>
            <person name="Secka A."/>
            <person name="Antonio M."/>
            <person name="Oren A."/>
            <person name="Chaudhuri R.R."/>
            <person name="La Ragione R."/>
            <person name="Hildebrand F."/>
            <person name="Pallen M.J."/>
        </authorList>
    </citation>
    <scope>NUCLEOTIDE SEQUENCE</scope>
    <source>
        <strain evidence="1">ChiGjej6B6-14162</strain>
    </source>
</reference>
<organism evidence="1 2">
    <name type="scientific">Candidatus Parabacteroides intestinipullorum</name>
    <dbReference type="NCBI Taxonomy" id="2838723"/>
    <lineage>
        <taxon>Bacteria</taxon>
        <taxon>Pseudomonadati</taxon>
        <taxon>Bacteroidota</taxon>
        <taxon>Bacteroidia</taxon>
        <taxon>Bacteroidales</taxon>
        <taxon>Tannerellaceae</taxon>
        <taxon>Parabacteroides</taxon>
    </lineage>
</organism>
<dbReference type="SUPFAM" id="SSF53756">
    <property type="entry name" value="UDP-Glycosyltransferase/glycogen phosphorylase"/>
    <property type="match status" value="1"/>
</dbReference>
<evidence type="ECO:0008006" key="3">
    <source>
        <dbReference type="Google" id="ProtNLM"/>
    </source>
</evidence>
<dbReference type="Gene3D" id="3.40.50.2000">
    <property type="entry name" value="Glycogen Phosphorylase B"/>
    <property type="match status" value="1"/>
</dbReference>
<proteinExistence type="predicted"/>
<dbReference type="EMBL" id="DXEL01000078">
    <property type="protein sequence ID" value="HIX75632.1"/>
    <property type="molecule type" value="Genomic_DNA"/>
</dbReference>
<comment type="caution">
    <text evidence="1">The sequence shown here is derived from an EMBL/GenBank/DDBJ whole genome shotgun (WGS) entry which is preliminary data.</text>
</comment>
<evidence type="ECO:0000313" key="2">
    <source>
        <dbReference type="Proteomes" id="UP000886740"/>
    </source>
</evidence>
<gene>
    <name evidence="1" type="ORF">H9977_11470</name>
</gene>
<name>A0A9D1X9Z1_9BACT</name>
<sequence length="421" mass="49731">MTNKKVLIVCDMFPPAFGPRMGYLCKYMRQAGWSPVVVTEWIDDQTFAFLTDGIETHYVHYFPNAHRGKLIRRLEWLAVFTADLLFQYKSKKMARVARERLRKGGFIGVLSSTYRTFPLPVALMMAREFHLPLIADHRDIIEQYASDEFISRPFHTLPFIDRWITRIYRSHLLKSRNKALRQANHVTTVSPWHVEQLAKINSNVSLIYNGYDPEIFYPKIEKTERFNMTYTGRLLSLAIRDPRPLFEAVDRLWNERKITPDKFRIVWYVDQASREILQEEAGRFDIARFMDYRDYVPADQVPQVLWQSSISIQLANKADENGPKGIMTTKLFEALATERPLLCVRSDESYLERTIQETRSGVAARDANTAYRFILEQYQYWQEHGYTRIEPDREAIKRFSRKSQAEQFMNLFNQLNQYHHG</sequence>